<proteinExistence type="predicted"/>
<evidence type="ECO:0000313" key="2">
    <source>
        <dbReference type="EMBL" id="QRC98364.1"/>
    </source>
</evidence>
<sequence length="91" mass="10043">MAQTSPLPLGPFRGGLAEPAYTQHEETDTGQTNARSVPVQAGEQHTHCAIIRRRIQTGLPGECPSAVVLPRRREMLEPCLLPIFSRLRKLS</sequence>
<dbReference type="KEGG" id="pno:SNOG_04430"/>
<evidence type="ECO:0000313" key="3">
    <source>
        <dbReference type="Proteomes" id="UP000663193"/>
    </source>
</evidence>
<dbReference type="EMBL" id="CP069030">
    <property type="protein sequence ID" value="QRC98364.1"/>
    <property type="molecule type" value="Genomic_DNA"/>
</dbReference>
<feature type="region of interest" description="Disordered" evidence="1">
    <location>
        <begin position="1"/>
        <end position="43"/>
    </location>
</feature>
<protein>
    <submittedName>
        <fullName evidence="2">Uncharacterized protein</fullName>
    </submittedName>
</protein>
<gene>
    <name evidence="2" type="ORF">JI435_044300</name>
</gene>
<dbReference type="VEuPathDB" id="FungiDB:JI435_044300"/>
<organism evidence="2 3">
    <name type="scientific">Phaeosphaeria nodorum (strain SN15 / ATCC MYA-4574 / FGSC 10173)</name>
    <name type="common">Glume blotch fungus</name>
    <name type="synonym">Parastagonospora nodorum</name>
    <dbReference type="NCBI Taxonomy" id="321614"/>
    <lineage>
        <taxon>Eukaryota</taxon>
        <taxon>Fungi</taxon>
        <taxon>Dikarya</taxon>
        <taxon>Ascomycota</taxon>
        <taxon>Pezizomycotina</taxon>
        <taxon>Dothideomycetes</taxon>
        <taxon>Pleosporomycetidae</taxon>
        <taxon>Pleosporales</taxon>
        <taxon>Pleosporineae</taxon>
        <taxon>Phaeosphaeriaceae</taxon>
        <taxon>Parastagonospora</taxon>
    </lineage>
</organism>
<keyword evidence="3" id="KW-1185">Reference proteome</keyword>
<name>A0A7U2F461_PHANO</name>
<dbReference type="RefSeq" id="XP_001794849.1">
    <property type="nucleotide sequence ID" value="XM_001794797.1"/>
</dbReference>
<dbReference type="AlphaFoldDB" id="A0A7U2F461"/>
<reference evidence="3" key="1">
    <citation type="journal article" date="2021" name="BMC Genomics">
        <title>Chromosome-level genome assembly and manually-curated proteome of model necrotroph Parastagonospora nodorum Sn15 reveals a genome-wide trove of candidate effector homologs, and redundancy of virulence-related functions within an accessory chromosome.</title>
        <authorList>
            <person name="Bertazzoni S."/>
            <person name="Jones D.A.B."/>
            <person name="Phan H.T."/>
            <person name="Tan K.-C."/>
            <person name="Hane J.K."/>
        </authorList>
    </citation>
    <scope>NUCLEOTIDE SEQUENCE [LARGE SCALE GENOMIC DNA]</scope>
    <source>
        <strain evidence="3">SN15 / ATCC MYA-4574 / FGSC 10173)</strain>
    </source>
</reference>
<dbReference type="Proteomes" id="UP000663193">
    <property type="component" value="Chromosome 8"/>
</dbReference>
<evidence type="ECO:0000256" key="1">
    <source>
        <dbReference type="SAM" id="MobiDB-lite"/>
    </source>
</evidence>
<accession>A0A7U2F461</accession>